<reference evidence="2 3" key="1">
    <citation type="submission" date="2024-04" db="EMBL/GenBank/DDBJ databases">
        <title>genome sequences of Mucor flavus KT1a and Helicostylum pulchrum KT1b strains isolated from the surface of a dry-aged beef.</title>
        <authorList>
            <person name="Toyotome T."/>
            <person name="Hosono M."/>
            <person name="Torimaru M."/>
            <person name="Fukuda K."/>
            <person name="Mikami N."/>
        </authorList>
    </citation>
    <scope>NUCLEOTIDE SEQUENCE [LARGE SCALE GENOMIC DNA]</scope>
    <source>
        <strain evidence="2 3">KT1a</strain>
    </source>
</reference>
<proteinExistence type="predicted"/>
<feature type="transmembrane region" description="Helical" evidence="1">
    <location>
        <begin position="137"/>
        <end position="164"/>
    </location>
</feature>
<comment type="caution">
    <text evidence="2">The sequence shown here is derived from an EMBL/GenBank/DDBJ whole genome shotgun (WGS) entry which is preliminary data.</text>
</comment>
<keyword evidence="3" id="KW-1185">Reference proteome</keyword>
<protein>
    <submittedName>
        <fullName evidence="2">Uncharacterized protein</fullName>
    </submittedName>
</protein>
<organism evidence="2 3">
    <name type="scientific">Mucor flavus</name>
    <dbReference type="NCBI Taxonomy" id="439312"/>
    <lineage>
        <taxon>Eukaryota</taxon>
        <taxon>Fungi</taxon>
        <taxon>Fungi incertae sedis</taxon>
        <taxon>Mucoromycota</taxon>
        <taxon>Mucoromycotina</taxon>
        <taxon>Mucoromycetes</taxon>
        <taxon>Mucorales</taxon>
        <taxon>Mucorineae</taxon>
        <taxon>Mucoraceae</taxon>
        <taxon>Mucor</taxon>
    </lineage>
</organism>
<feature type="transmembrane region" description="Helical" evidence="1">
    <location>
        <begin position="84"/>
        <end position="117"/>
    </location>
</feature>
<feature type="transmembrane region" description="Helical" evidence="1">
    <location>
        <begin position="47"/>
        <end position="63"/>
    </location>
</feature>
<accession>A0ABP9YNE1</accession>
<evidence type="ECO:0000313" key="2">
    <source>
        <dbReference type="EMBL" id="GAA5808379.1"/>
    </source>
</evidence>
<keyword evidence="1" id="KW-1133">Transmembrane helix</keyword>
<evidence type="ECO:0000256" key="1">
    <source>
        <dbReference type="SAM" id="Phobius"/>
    </source>
</evidence>
<keyword evidence="1" id="KW-0812">Transmembrane</keyword>
<gene>
    <name evidence="2" type="ORF">MFLAVUS_001770</name>
</gene>
<dbReference type="EMBL" id="BAABUK010000003">
    <property type="protein sequence ID" value="GAA5808379.1"/>
    <property type="molecule type" value="Genomic_DNA"/>
</dbReference>
<name>A0ABP9YNE1_9FUNG</name>
<sequence>MSSLKPVEGIDHELCLESTISNSSLRKDEEVNKKEIQETGTIGTFDFYIWTAIPAVGILFCLLHSEQHHFWRWEGTTTQETLSLHARIVVSVMSTVIGACVIATLMKTIISLSFMLVKYRGANFSQLTTMIGGYSPSYIPMLITGKACITIILIILILAVGMIAKQLAVVSMKLCLISTPDTIISYTRNYTTCDFTNYAVSKPQVNWDAFNSLMSPNNSFSNENYDRGIPDILKGYSKSGRVLPFSKASCKVVPEEKTFQSTIPTVSYNPSDNTSSSSITMTIAFDDDLYGKIGRKWMNCSIVVGYASALTTCNGTLCQTEQTSEITSYQNFTGAISSSLTQLFVSTFPNSTAMRHMLLLWLLGKDFSSSIEMNRPIEFEGIEITEDRTKTLATIIARILCDQNSGEAFKETTVFESNYQKDIHYSYVVSWRWPFWLLSVFILLLWSVCMASMWLAPECRIISVDWLLGQYVFKDKWCYLSGRPLVKTHKGLLFKVVDKYSDKDVGNVIILEAGIEEDARKDLVARRKQYQ</sequence>
<feature type="transmembrane region" description="Helical" evidence="1">
    <location>
        <begin position="435"/>
        <end position="455"/>
    </location>
</feature>
<dbReference type="Proteomes" id="UP001473302">
    <property type="component" value="Unassembled WGS sequence"/>
</dbReference>
<keyword evidence="1" id="KW-0472">Membrane</keyword>
<evidence type="ECO:0000313" key="3">
    <source>
        <dbReference type="Proteomes" id="UP001473302"/>
    </source>
</evidence>